<dbReference type="InterPro" id="IPR050707">
    <property type="entry name" value="HTH_MetabolicPath_Reg"/>
</dbReference>
<comment type="caution">
    <text evidence="7">The sequence shown here is derived from an EMBL/GenBank/DDBJ whole genome shotgun (WGS) entry which is preliminary data.</text>
</comment>
<dbReference type="GO" id="GO:0003677">
    <property type="term" value="F:DNA binding"/>
    <property type="evidence" value="ECO:0007669"/>
    <property type="project" value="UniProtKB-KW"/>
</dbReference>
<evidence type="ECO:0000313" key="7">
    <source>
        <dbReference type="EMBL" id="TXL64794.1"/>
    </source>
</evidence>
<dbReference type="Gene3D" id="3.30.450.40">
    <property type="match status" value="1"/>
</dbReference>
<dbReference type="EMBL" id="VDUY01000005">
    <property type="protein sequence ID" value="TXL64794.1"/>
    <property type="molecule type" value="Genomic_DNA"/>
</dbReference>
<name>A0A5C8NUE3_9BURK</name>
<evidence type="ECO:0000256" key="2">
    <source>
        <dbReference type="ARBA" id="ARBA00023125"/>
    </source>
</evidence>
<dbReference type="SMART" id="SM00346">
    <property type="entry name" value="HTH_ICLR"/>
    <property type="match status" value="1"/>
</dbReference>
<evidence type="ECO:0000259" key="5">
    <source>
        <dbReference type="PROSITE" id="PS51077"/>
    </source>
</evidence>
<dbReference type="AlphaFoldDB" id="A0A5C8NUE3"/>
<dbReference type="SUPFAM" id="SSF55781">
    <property type="entry name" value="GAF domain-like"/>
    <property type="match status" value="1"/>
</dbReference>
<evidence type="ECO:0000256" key="1">
    <source>
        <dbReference type="ARBA" id="ARBA00023015"/>
    </source>
</evidence>
<accession>A0A5C8NUE3</accession>
<evidence type="ECO:0000256" key="4">
    <source>
        <dbReference type="SAM" id="MobiDB-lite"/>
    </source>
</evidence>
<keyword evidence="3" id="KW-0804">Transcription</keyword>
<dbReference type="OrthoDB" id="9790046at2"/>
<evidence type="ECO:0000259" key="6">
    <source>
        <dbReference type="PROSITE" id="PS51078"/>
    </source>
</evidence>
<keyword evidence="1" id="KW-0805">Transcription regulation</keyword>
<keyword evidence="8" id="KW-1185">Reference proteome</keyword>
<dbReference type="Pfam" id="PF09339">
    <property type="entry name" value="HTH_IclR"/>
    <property type="match status" value="1"/>
</dbReference>
<dbReference type="InterPro" id="IPR036388">
    <property type="entry name" value="WH-like_DNA-bd_sf"/>
</dbReference>
<dbReference type="InterPro" id="IPR029016">
    <property type="entry name" value="GAF-like_dom_sf"/>
</dbReference>
<organism evidence="7 8">
    <name type="scientific">Zeimonas arvi</name>
    <dbReference type="NCBI Taxonomy" id="2498847"/>
    <lineage>
        <taxon>Bacteria</taxon>
        <taxon>Pseudomonadati</taxon>
        <taxon>Pseudomonadota</taxon>
        <taxon>Betaproteobacteria</taxon>
        <taxon>Burkholderiales</taxon>
        <taxon>Burkholderiaceae</taxon>
        <taxon>Zeimonas</taxon>
    </lineage>
</organism>
<dbReference type="GO" id="GO:0045892">
    <property type="term" value="P:negative regulation of DNA-templated transcription"/>
    <property type="evidence" value="ECO:0007669"/>
    <property type="project" value="TreeGrafter"/>
</dbReference>
<evidence type="ECO:0000256" key="3">
    <source>
        <dbReference type="ARBA" id="ARBA00023163"/>
    </source>
</evidence>
<feature type="region of interest" description="Disordered" evidence="4">
    <location>
        <begin position="312"/>
        <end position="340"/>
    </location>
</feature>
<feature type="domain" description="HTH iclR-type" evidence="5">
    <location>
        <begin position="67"/>
        <end position="128"/>
    </location>
</feature>
<dbReference type="InterPro" id="IPR036390">
    <property type="entry name" value="WH_DNA-bd_sf"/>
</dbReference>
<dbReference type="Pfam" id="PF01614">
    <property type="entry name" value="IclR_C"/>
    <property type="match status" value="1"/>
</dbReference>
<evidence type="ECO:0000313" key="8">
    <source>
        <dbReference type="Proteomes" id="UP000321548"/>
    </source>
</evidence>
<dbReference type="PANTHER" id="PTHR30136:SF24">
    <property type="entry name" value="HTH-TYPE TRANSCRIPTIONAL REPRESSOR ALLR"/>
    <property type="match status" value="1"/>
</dbReference>
<gene>
    <name evidence="7" type="ORF">FHP08_13760</name>
</gene>
<dbReference type="Gene3D" id="1.10.10.10">
    <property type="entry name" value="Winged helix-like DNA-binding domain superfamily/Winged helix DNA-binding domain"/>
    <property type="match status" value="1"/>
</dbReference>
<sequence length="340" mass="35395">MSGSSNAVGVDKPRLESLSFDRLFSILNARSASRTARSLIRSRTMSTEIPDTKAPGSGADAPDTPLVPAVERATRVLDHLAAAARPQPLAELAKSLALPKSSLHGLLLTLTALGLAMRDDRGEYALGPKALHWAQAFERQSSVIAAFNEASQAFAALREETIMLAVLDGEDVLYLACRPGSRALGVNFRVGGRFPACFTSSGKAMLATLPAERVDGLVARALPGRLTRHSVADRTALERQLLAARASGYAVDDEETAEGMHCFGAPVFAAGRSEAVAAVAVSLIKASTTPEREAEVVAAITALAADVSRRLGAAPQGDAPGPKPASGARALSRRPVSAAS</sequence>
<dbReference type="PANTHER" id="PTHR30136">
    <property type="entry name" value="HELIX-TURN-HELIX TRANSCRIPTIONAL REGULATOR, ICLR FAMILY"/>
    <property type="match status" value="1"/>
</dbReference>
<protein>
    <submittedName>
        <fullName evidence="7">IclR family transcriptional regulator</fullName>
    </submittedName>
</protein>
<dbReference type="SUPFAM" id="SSF46785">
    <property type="entry name" value="Winged helix' DNA-binding domain"/>
    <property type="match status" value="1"/>
</dbReference>
<reference evidence="7 8" key="1">
    <citation type="submission" date="2019-06" db="EMBL/GenBank/DDBJ databases">
        <title>Quisquiliibacterium sp. nov., isolated from a maize field.</title>
        <authorList>
            <person name="Lin S.-Y."/>
            <person name="Tsai C.-F."/>
            <person name="Young C.-C."/>
        </authorList>
    </citation>
    <scope>NUCLEOTIDE SEQUENCE [LARGE SCALE GENOMIC DNA]</scope>
    <source>
        <strain evidence="7 8">CC-CFT501</strain>
    </source>
</reference>
<dbReference type="PROSITE" id="PS51078">
    <property type="entry name" value="ICLR_ED"/>
    <property type="match status" value="1"/>
</dbReference>
<dbReference type="GO" id="GO:0003700">
    <property type="term" value="F:DNA-binding transcription factor activity"/>
    <property type="evidence" value="ECO:0007669"/>
    <property type="project" value="TreeGrafter"/>
</dbReference>
<keyword evidence="2" id="KW-0238">DNA-binding</keyword>
<feature type="domain" description="IclR-ED" evidence="6">
    <location>
        <begin position="129"/>
        <end position="313"/>
    </location>
</feature>
<proteinExistence type="predicted"/>
<dbReference type="Proteomes" id="UP000321548">
    <property type="component" value="Unassembled WGS sequence"/>
</dbReference>
<feature type="region of interest" description="Disordered" evidence="4">
    <location>
        <begin position="45"/>
        <end position="64"/>
    </location>
</feature>
<dbReference type="PROSITE" id="PS51077">
    <property type="entry name" value="HTH_ICLR"/>
    <property type="match status" value="1"/>
</dbReference>
<dbReference type="InterPro" id="IPR005471">
    <property type="entry name" value="Tscrpt_reg_IclR_N"/>
</dbReference>
<dbReference type="InterPro" id="IPR014757">
    <property type="entry name" value="Tscrpt_reg_IclR_C"/>
</dbReference>